<feature type="compositionally biased region" description="Low complexity" evidence="7">
    <location>
        <begin position="118"/>
        <end position="135"/>
    </location>
</feature>
<dbReference type="AlphaFoldDB" id="A0A811PJR1"/>
<dbReference type="PROSITE" id="PS00036">
    <property type="entry name" value="BZIP_BASIC"/>
    <property type="match status" value="1"/>
</dbReference>
<dbReference type="SUPFAM" id="SSF57959">
    <property type="entry name" value="Leucine zipper domain"/>
    <property type="match status" value="1"/>
</dbReference>
<keyword evidence="3" id="KW-0805">Transcription regulation</keyword>
<gene>
    <name evidence="9" type="ORF">NCGR_LOCUS29983</name>
</gene>
<comment type="subcellular location">
    <subcellularLocation>
        <location evidence="1">Nucleus</location>
    </subcellularLocation>
</comment>
<dbReference type="PROSITE" id="PS50217">
    <property type="entry name" value="BZIP"/>
    <property type="match status" value="1"/>
</dbReference>
<dbReference type="GO" id="GO:0005634">
    <property type="term" value="C:nucleus"/>
    <property type="evidence" value="ECO:0007669"/>
    <property type="project" value="UniProtKB-SubCell"/>
</dbReference>
<keyword evidence="6" id="KW-0539">Nucleus</keyword>
<dbReference type="Gene3D" id="1.20.5.170">
    <property type="match status" value="1"/>
</dbReference>
<keyword evidence="5" id="KW-0804">Transcription</keyword>
<dbReference type="Proteomes" id="UP000604825">
    <property type="component" value="Unassembled WGS sequence"/>
</dbReference>
<dbReference type="GO" id="GO:0003700">
    <property type="term" value="F:DNA-binding transcription factor activity"/>
    <property type="evidence" value="ECO:0007669"/>
    <property type="project" value="InterPro"/>
</dbReference>
<dbReference type="PANTHER" id="PTHR22952">
    <property type="entry name" value="CAMP-RESPONSE ELEMENT BINDING PROTEIN-RELATED"/>
    <property type="match status" value="1"/>
</dbReference>
<evidence type="ECO:0000256" key="3">
    <source>
        <dbReference type="ARBA" id="ARBA00023015"/>
    </source>
</evidence>
<name>A0A811PJR1_9POAL</name>
<evidence type="ECO:0000256" key="1">
    <source>
        <dbReference type="ARBA" id="ARBA00004123"/>
    </source>
</evidence>
<evidence type="ECO:0000256" key="2">
    <source>
        <dbReference type="ARBA" id="ARBA00022682"/>
    </source>
</evidence>
<evidence type="ECO:0000256" key="4">
    <source>
        <dbReference type="ARBA" id="ARBA00023125"/>
    </source>
</evidence>
<feature type="compositionally biased region" description="Basic residues" evidence="7">
    <location>
        <begin position="66"/>
        <end position="75"/>
    </location>
</feature>
<evidence type="ECO:0000313" key="10">
    <source>
        <dbReference type="Proteomes" id="UP000604825"/>
    </source>
</evidence>
<dbReference type="InterPro" id="IPR046347">
    <property type="entry name" value="bZIP_sf"/>
</dbReference>
<sequence length="141" mass="15143">MEPQRGEEQLARGAGGGGGVNDDAGAAACLCPAAISGAARGPLLPPRHALEQEVLRRAELQLHVGGGRRRERKMKNRESAARSRARRHAYVSELEKEVSLLQAENDELRKLCEEEAAEVAAPATRRAPAPQLPRRTSSAPP</sequence>
<dbReference type="InterPro" id="IPR043452">
    <property type="entry name" value="BZIP46-like"/>
</dbReference>
<dbReference type="OrthoDB" id="696219at2759"/>
<keyword evidence="10" id="KW-1185">Reference proteome</keyword>
<evidence type="ECO:0000256" key="7">
    <source>
        <dbReference type="SAM" id="MobiDB-lite"/>
    </source>
</evidence>
<evidence type="ECO:0000256" key="5">
    <source>
        <dbReference type="ARBA" id="ARBA00023163"/>
    </source>
</evidence>
<evidence type="ECO:0000256" key="6">
    <source>
        <dbReference type="ARBA" id="ARBA00023242"/>
    </source>
</evidence>
<protein>
    <recommendedName>
        <fullName evidence="8">BZIP domain-containing protein</fullName>
    </recommendedName>
</protein>
<dbReference type="GO" id="GO:0009738">
    <property type="term" value="P:abscisic acid-activated signaling pathway"/>
    <property type="evidence" value="ECO:0007669"/>
    <property type="project" value="UniProtKB-KW"/>
</dbReference>
<organism evidence="9 10">
    <name type="scientific">Miscanthus lutarioriparius</name>
    <dbReference type="NCBI Taxonomy" id="422564"/>
    <lineage>
        <taxon>Eukaryota</taxon>
        <taxon>Viridiplantae</taxon>
        <taxon>Streptophyta</taxon>
        <taxon>Embryophyta</taxon>
        <taxon>Tracheophyta</taxon>
        <taxon>Spermatophyta</taxon>
        <taxon>Magnoliopsida</taxon>
        <taxon>Liliopsida</taxon>
        <taxon>Poales</taxon>
        <taxon>Poaceae</taxon>
        <taxon>PACMAD clade</taxon>
        <taxon>Panicoideae</taxon>
        <taxon>Andropogonodae</taxon>
        <taxon>Andropogoneae</taxon>
        <taxon>Saccharinae</taxon>
        <taxon>Miscanthus</taxon>
    </lineage>
</organism>
<proteinExistence type="predicted"/>
<keyword evidence="4" id="KW-0238">DNA-binding</keyword>
<keyword evidence="2" id="KW-0938">Abscisic acid signaling pathway</keyword>
<feature type="region of interest" description="Disordered" evidence="7">
    <location>
        <begin position="65"/>
        <end position="88"/>
    </location>
</feature>
<dbReference type="EMBL" id="CAJGYO010000007">
    <property type="protein sequence ID" value="CAD6245687.1"/>
    <property type="molecule type" value="Genomic_DNA"/>
</dbReference>
<evidence type="ECO:0000313" key="9">
    <source>
        <dbReference type="EMBL" id="CAD6245687.1"/>
    </source>
</evidence>
<dbReference type="GO" id="GO:0045893">
    <property type="term" value="P:positive regulation of DNA-templated transcription"/>
    <property type="evidence" value="ECO:0007669"/>
    <property type="project" value="InterPro"/>
</dbReference>
<dbReference type="Pfam" id="PF00170">
    <property type="entry name" value="bZIP_1"/>
    <property type="match status" value="1"/>
</dbReference>
<reference evidence="9" key="1">
    <citation type="submission" date="2020-10" db="EMBL/GenBank/DDBJ databases">
        <authorList>
            <person name="Han B."/>
            <person name="Lu T."/>
            <person name="Zhao Q."/>
            <person name="Huang X."/>
            <person name="Zhao Y."/>
        </authorList>
    </citation>
    <scope>NUCLEOTIDE SEQUENCE</scope>
</reference>
<dbReference type="PANTHER" id="PTHR22952:SF475">
    <property type="entry name" value="OS08G0549600 PROTEIN"/>
    <property type="match status" value="1"/>
</dbReference>
<accession>A0A811PJR1</accession>
<dbReference type="SMART" id="SM00338">
    <property type="entry name" value="BRLZ"/>
    <property type="match status" value="1"/>
</dbReference>
<dbReference type="GO" id="GO:0003677">
    <property type="term" value="F:DNA binding"/>
    <property type="evidence" value="ECO:0007669"/>
    <property type="project" value="UniProtKB-KW"/>
</dbReference>
<feature type="domain" description="BZIP" evidence="8">
    <location>
        <begin position="68"/>
        <end position="110"/>
    </location>
</feature>
<comment type="caution">
    <text evidence="9">The sequence shown here is derived from an EMBL/GenBank/DDBJ whole genome shotgun (WGS) entry which is preliminary data.</text>
</comment>
<evidence type="ECO:0000259" key="8">
    <source>
        <dbReference type="PROSITE" id="PS50217"/>
    </source>
</evidence>
<dbReference type="InterPro" id="IPR004827">
    <property type="entry name" value="bZIP"/>
</dbReference>
<feature type="region of interest" description="Disordered" evidence="7">
    <location>
        <begin position="117"/>
        <end position="141"/>
    </location>
</feature>